<organism evidence="1">
    <name type="scientific">Siphoviridae sp. ctP0x5</name>
    <dbReference type="NCBI Taxonomy" id="2827863"/>
    <lineage>
        <taxon>Viruses</taxon>
        <taxon>Duplodnaviria</taxon>
        <taxon>Heunggongvirae</taxon>
        <taxon>Uroviricota</taxon>
        <taxon>Caudoviricetes</taxon>
    </lineage>
</organism>
<dbReference type="EMBL" id="BK032818">
    <property type="protein sequence ID" value="DAF61940.1"/>
    <property type="molecule type" value="Genomic_DNA"/>
</dbReference>
<sequence>MAGFVSKQPNGLYCRFSSVIGCPTAWNMTREDYINMKMQEAKEDAEDVLDNYL</sequence>
<protein>
    <submittedName>
        <fullName evidence="1">Uncharacterized protein</fullName>
    </submittedName>
</protein>
<accession>A0A8S5TF57</accession>
<reference evidence="1" key="1">
    <citation type="journal article" date="2021" name="Proc. Natl. Acad. Sci. U.S.A.">
        <title>A Catalog of Tens of Thousands of Viruses from Human Metagenomes Reveals Hidden Associations with Chronic Diseases.</title>
        <authorList>
            <person name="Tisza M.J."/>
            <person name="Buck C.B."/>
        </authorList>
    </citation>
    <scope>NUCLEOTIDE SEQUENCE</scope>
    <source>
        <strain evidence="1">CtP0x5</strain>
    </source>
</reference>
<evidence type="ECO:0000313" key="1">
    <source>
        <dbReference type="EMBL" id="DAF61940.1"/>
    </source>
</evidence>
<name>A0A8S5TF57_9CAUD</name>
<proteinExistence type="predicted"/>